<organism evidence="1 2">
    <name type="scientific">Bacteroides thetaiotaomicron</name>
    <dbReference type="NCBI Taxonomy" id="818"/>
    <lineage>
        <taxon>Bacteria</taxon>
        <taxon>Pseudomonadati</taxon>
        <taxon>Bacteroidota</taxon>
        <taxon>Bacteroidia</taxon>
        <taxon>Bacteroidales</taxon>
        <taxon>Bacteroidaceae</taxon>
        <taxon>Bacteroides</taxon>
    </lineage>
</organism>
<accession>A0A1H7W9C8</accession>
<evidence type="ECO:0000313" key="2">
    <source>
        <dbReference type="Proteomes" id="UP000283616"/>
    </source>
</evidence>
<dbReference type="Proteomes" id="UP000283616">
    <property type="component" value="Unassembled WGS sequence"/>
</dbReference>
<sequence length="105" mass="12382">MEIKFDKEYLEELYLEGKTSDKKHRFQPPIVAKYRKTIDLLESVAVVEDLFRYHSLHYETLVGDKAGLESVRVNDQYRIEFKTTKVVSEIVVTVCNIIELSNHYK</sequence>
<gene>
    <name evidence="1" type="ORF">DW011_08725</name>
</gene>
<dbReference type="Gene3D" id="3.30.2310.20">
    <property type="entry name" value="RelE-like"/>
    <property type="match status" value="1"/>
</dbReference>
<proteinExistence type="predicted"/>
<dbReference type="AlphaFoldDB" id="A0A1H7W9C8"/>
<dbReference type="Pfam" id="PF05015">
    <property type="entry name" value="HigB-like_toxin"/>
    <property type="match status" value="1"/>
</dbReference>
<comment type="caution">
    <text evidence="1">The sequence shown here is derived from an EMBL/GenBank/DDBJ whole genome shotgun (WGS) entry which is preliminary data.</text>
</comment>
<dbReference type="RefSeq" id="WP_074859405.1">
    <property type="nucleotide sequence ID" value="NZ_CP134820.1"/>
</dbReference>
<evidence type="ECO:0000313" key="1">
    <source>
        <dbReference type="EMBL" id="RHL60527.1"/>
    </source>
</evidence>
<protein>
    <submittedName>
        <fullName evidence="1">Addiction module killer protein</fullName>
    </submittedName>
</protein>
<dbReference type="InterPro" id="IPR007711">
    <property type="entry name" value="HigB-1"/>
</dbReference>
<name>A0A1H7W9C8_BACT4</name>
<dbReference type="EMBL" id="QROV01000008">
    <property type="protein sequence ID" value="RHL60527.1"/>
    <property type="molecule type" value="Genomic_DNA"/>
</dbReference>
<dbReference type="InterPro" id="IPR035093">
    <property type="entry name" value="RelE/ParE_toxin_dom_sf"/>
</dbReference>
<dbReference type="SUPFAM" id="SSF143011">
    <property type="entry name" value="RelE-like"/>
    <property type="match status" value="1"/>
</dbReference>
<reference evidence="1 2" key="1">
    <citation type="submission" date="2018-08" db="EMBL/GenBank/DDBJ databases">
        <title>A genome reference for cultivated species of the human gut microbiota.</title>
        <authorList>
            <person name="Zou Y."/>
            <person name="Xue W."/>
            <person name="Luo G."/>
        </authorList>
    </citation>
    <scope>NUCLEOTIDE SEQUENCE [LARGE SCALE GENOMIC DNA]</scope>
    <source>
        <strain evidence="1 2">AF37-12</strain>
    </source>
</reference>